<keyword evidence="1" id="KW-0472">Membrane</keyword>
<dbReference type="AlphaFoldDB" id="B4FD36"/>
<evidence type="ECO:0000256" key="1">
    <source>
        <dbReference type="SAM" id="Phobius"/>
    </source>
</evidence>
<dbReference type="EMBL" id="BT035024">
    <property type="protein sequence ID" value="ACF80029.1"/>
    <property type="molecule type" value="mRNA"/>
</dbReference>
<evidence type="ECO:0000313" key="2">
    <source>
        <dbReference type="EMBL" id="ACF80029.1"/>
    </source>
</evidence>
<proteinExistence type="evidence at transcript level"/>
<protein>
    <submittedName>
        <fullName evidence="2">Uncharacterized protein</fullName>
    </submittedName>
</protein>
<sequence>MRYHFFSSVRSSYVWSFLMPPKILCMLSWYIADKRETMKPLSSFVSVNCTCAVFVSVV</sequence>
<name>B4FD36_MAIZE</name>
<reference evidence="2" key="1">
    <citation type="journal article" date="2009" name="PLoS Genet.">
        <title>Sequencing, mapping, and analysis of 27,455 maize full-length cDNAs.</title>
        <authorList>
            <person name="Soderlund C."/>
            <person name="Descour A."/>
            <person name="Kudrna D."/>
            <person name="Bomhoff M."/>
            <person name="Boyd L."/>
            <person name="Currie J."/>
            <person name="Angelova A."/>
            <person name="Collura K."/>
            <person name="Wissotski M."/>
            <person name="Ashley E."/>
            <person name="Morrow D."/>
            <person name="Fernandes J."/>
            <person name="Walbot V."/>
            <person name="Yu Y."/>
        </authorList>
    </citation>
    <scope>NUCLEOTIDE SEQUENCE</scope>
    <source>
        <strain evidence="2">B73</strain>
    </source>
</reference>
<feature type="transmembrane region" description="Helical" evidence="1">
    <location>
        <begin position="12"/>
        <end position="32"/>
    </location>
</feature>
<organism evidence="2">
    <name type="scientific">Zea mays</name>
    <name type="common">Maize</name>
    <dbReference type="NCBI Taxonomy" id="4577"/>
    <lineage>
        <taxon>Eukaryota</taxon>
        <taxon>Viridiplantae</taxon>
        <taxon>Streptophyta</taxon>
        <taxon>Embryophyta</taxon>
        <taxon>Tracheophyta</taxon>
        <taxon>Spermatophyta</taxon>
        <taxon>Magnoliopsida</taxon>
        <taxon>Liliopsida</taxon>
        <taxon>Poales</taxon>
        <taxon>Poaceae</taxon>
        <taxon>PACMAD clade</taxon>
        <taxon>Panicoideae</taxon>
        <taxon>Andropogonodae</taxon>
        <taxon>Andropogoneae</taxon>
        <taxon>Tripsacinae</taxon>
        <taxon>Zea</taxon>
    </lineage>
</organism>
<keyword evidence="1" id="KW-1133">Transmembrane helix</keyword>
<accession>B4FD36</accession>
<keyword evidence="1" id="KW-0812">Transmembrane</keyword>